<dbReference type="AlphaFoldDB" id="A0A543CT60"/>
<comment type="caution">
    <text evidence="2">The sequence shown here is derived from an EMBL/GenBank/DDBJ whole genome shotgun (WGS) entry which is preliminary data.</text>
</comment>
<keyword evidence="1" id="KW-0460">Magnesium</keyword>
<dbReference type="Pfam" id="PF00374">
    <property type="entry name" value="NiFeSe_Hases"/>
    <property type="match status" value="2"/>
</dbReference>
<feature type="binding site" evidence="1">
    <location>
        <position position="76"/>
    </location>
    <ligand>
        <name>Ni(2+)</name>
        <dbReference type="ChEBI" id="CHEBI:49786"/>
    </ligand>
</feature>
<name>A0A543CT60_9ACTN</name>
<sequence length="595" mass="67533">MTTSPEQEDSKLVEMAWDPITRIVGSLGIYAKVDFAERRVAECYSTSSIFRGYSIFMKGKDPRDAHFITSRICGICGDNHATCSVYNQNMAYDVRPPHLGEWIINLGEAAEFMFDHNLYQENLVGVDYCEKMVRETNPGVLSQAERTPAPHAGEHGYKTIADIMRSLNPLEGEFYREALQVSRSTREMFCLMEGRHVHPSTLYPGGVGTVATVQVFTDYLTRLMRYVEFMKRVVPMHDDLFDFFYDALPGYQEVGRRRVLLGCWGAFNDPDHCDFRYQNMADWGRKMFVSPGIIVDGQLVTGNLVDINLGIRILLGSSYYDDWVGQEKFVTHDPLGNPVDERHPWNQHTIPHPQKRDFTDKYSWVMSPRWFDGKDLLALDTGGGPLARLWSTALSGQVDIGYIRATGHSVMINLPKTMTLPEKTFEWKIPMWNGEPLSNALERNRARTYFQAYAAACALYFVEQALAEVRQGNTQTWAPFTVPEEAVSVGFTEAVRGVLSHHMVIRNGKIANYHPYPPTPWNASVRDMHGTPGPYEDAVQNTPIFEENPPETFKGIDIMRAVRSFDPCLPCGVHMYLGKGNELRTLHNPHAFTTL</sequence>
<evidence type="ECO:0000313" key="3">
    <source>
        <dbReference type="Proteomes" id="UP000316096"/>
    </source>
</evidence>
<dbReference type="PANTHER" id="PTHR42958">
    <property type="entry name" value="HYDROGENASE-2 LARGE CHAIN"/>
    <property type="match status" value="1"/>
</dbReference>
<keyword evidence="1" id="KW-0479">Metal-binding</keyword>
<keyword evidence="1" id="KW-0408">Iron</keyword>
<dbReference type="OrthoDB" id="9761717at2"/>
<feature type="binding site" evidence="1">
    <location>
        <position position="574"/>
    </location>
    <ligand>
        <name>Mg(2+)</name>
        <dbReference type="ChEBI" id="CHEBI:18420"/>
    </ligand>
</feature>
<keyword evidence="1" id="KW-0533">Nickel</keyword>
<dbReference type="InterPro" id="IPR029014">
    <property type="entry name" value="NiFe-Hase_large"/>
</dbReference>
<dbReference type="SUPFAM" id="SSF56762">
    <property type="entry name" value="HydB/Nqo4-like"/>
    <property type="match status" value="1"/>
</dbReference>
<reference evidence="2 3" key="1">
    <citation type="submission" date="2019-06" db="EMBL/GenBank/DDBJ databases">
        <title>Sequencing the genomes of 1000 actinobacteria strains.</title>
        <authorList>
            <person name="Klenk H.-P."/>
        </authorList>
    </citation>
    <scope>NUCLEOTIDE SEQUENCE [LARGE SCALE GENOMIC DNA]</scope>
    <source>
        <strain evidence="2 3">DSM 102200</strain>
    </source>
</reference>
<dbReference type="EMBL" id="VFOZ01000001">
    <property type="protein sequence ID" value="TQM00292.1"/>
    <property type="molecule type" value="Genomic_DNA"/>
</dbReference>
<dbReference type="InterPro" id="IPR050867">
    <property type="entry name" value="NiFe/NiFeSe_hydrgnase_LSU"/>
</dbReference>
<gene>
    <name evidence="2" type="ORF">FB559_6003</name>
</gene>
<keyword evidence="3" id="KW-1185">Reference proteome</keyword>
<protein>
    <submittedName>
        <fullName evidence="2">Hydrogenase large subunit</fullName>
    </submittedName>
</protein>
<feature type="binding site" evidence="1">
    <location>
        <position position="568"/>
    </location>
    <ligand>
        <name>Ni(2+)</name>
        <dbReference type="ChEBI" id="CHEBI:49786"/>
    </ligand>
</feature>
<dbReference type="Gene3D" id="1.10.645.10">
    <property type="entry name" value="Cytochrome-c3 Hydrogenase, chain B"/>
    <property type="match status" value="1"/>
</dbReference>
<dbReference type="RefSeq" id="WP_141959721.1">
    <property type="nucleotide sequence ID" value="NZ_VFOZ01000001.1"/>
</dbReference>
<feature type="binding site" evidence="1">
    <location>
        <position position="73"/>
    </location>
    <ligand>
        <name>Ni(2+)</name>
        <dbReference type="ChEBI" id="CHEBI:49786"/>
    </ligand>
</feature>
<feature type="binding site" evidence="1">
    <location>
        <position position="76"/>
    </location>
    <ligand>
        <name>Fe cation</name>
        <dbReference type="ChEBI" id="CHEBI:24875"/>
    </ligand>
</feature>
<dbReference type="InterPro" id="IPR001501">
    <property type="entry name" value="Ni-dep_hyd_lsu"/>
</dbReference>
<dbReference type="Proteomes" id="UP000316096">
    <property type="component" value="Unassembled WGS sequence"/>
</dbReference>
<comment type="cofactor">
    <cofactor evidence="1">
        <name>Ni(2+)</name>
        <dbReference type="ChEBI" id="CHEBI:49786"/>
    </cofactor>
</comment>
<dbReference type="GO" id="GO:0016151">
    <property type="term" value="F:nickel cation binding"/>
    <property type="evidence" value="ECO:0007669"/>
    <property type="project" value="InterPro"/>
</dbReference>
<comment type="cofactor">
    <cofactor evidence="1">
        <name>Fe cation</name>
        <dbReference type="ChEBI" id="CHEBI:24875"/>
    </cofactor>
</comment>
<evidence type="ECO:0000313" key="2">
    <source>
        <dbReference type="EMBL" id="TQM00292.1"/>
    </source>
</evidence>
<dbReference type="PANTHER" id="PTHR42958:SF2">
    <property type="entry name" value="UPTAKE HYDROGENASE LARGE SUBUNIT"/>
    <property type="match status" value="1"/>
</dbReference>
<organism evidence="2 3">
    <name type="scientific">Actinoallomurus bryophytorum</name>
    <dbReference type="NCBI Taxonomy" id="1490222"/>
    <lineage>
        <taxon>Bacteria</taxon>
        <taxon>Bacillati</taxon>
        <taxon>Actinomycetota</taxon>
        <taxon>Actinomycetes</taxon>
        <taxon>Streptosporangiales</taxon>
        <taxon>Thermomonosporaceae</taxon>
        <taxon>Actinoallomurus</taxon>
    </lineage>
</organism>
<accession>A0A543CT60</accession>
<evidence type="ECO:0000256" key="1">
    <source>
        <dbReference type="PIRSR" id="PIRSR601501-1"/>
    </source>
</evidence>
<proteinExistence type="predicted"/>
<feature type="binding site" evidence="1">
    <location>
        <position position="571"/>
    </location>
    <ligand>
        <name>Fe cation</name>
        <dbReference type="ChEBI" id="CHEBI:24875"/>
    </ligand>
</feature>